<evidence type="ECO:0000256" key="7">
    <source>
        <dbReference type="ARBA" id="ARBA00022777"/>
    </source>
</evidence>
<proteinExistence type="predicted"/>
<evidence type="ECO:0000256" key="6">
    <source>
        <dbReference type="ARBA" id="ARBA00022741"/>
    </source>
</evidence>
<dbReference type="AlphaFoldDB" id="A0A516Q5K2"/>
<dbReference type="PANTHER" id="PTHR20858">
    <property type="entry name" value="PHOSPHOMETHYLPYRIMIDINE KINASE"/>
    <property type="match status" value="1"/>
</dbReference>
<dbReference type="GO" id="GO:0005829">
    <property type="term" value="C:cytosol"/>
    <property type="evidence" value="ECO:0007669"/>
    <property type="project" value="TreeGrafter"/>
</dbReference>
<comment type="pathway">
    <text evidence="4">Cofactor biosynthesis; thiamine diphosphate biosynthesis; 4-amino-2-methyl-5-diphosphomethylpyrimidine from 5-amino-1-(5-phospho-D-ribosyl)imidazole: step 3/3.</text>
</comment>
<evidence type="ECO:0000256" key="1">
    <source>
        <dbReference type="ARBA" id="ARBA00000151"/>
    </source>
</evidence>
<dbReference type="Pfam" id="PF08543">
    <property type="entry name" value="Phos_pyr_kin"/>
    <property type="match status" value="1"/>
</dbReference>
<dbReference type="GO" id="GO:0009228">
    <property type="term" value="P:thiamine biosynthetic process"/>
    <property type="evidence" value="ECO:0007669"/>
    <property type="project" value="UniProtKB-KW"/>
</dbReference>
<evidence type="ECO:0000256" key="9">
    <source>
        <dbReference type="ARBA" id="ARBA00022977"/>
    </source>
</evidence>
<dbReference type="EC" id="2.7.1.49" evidence="11"/>
<evidence type="ECO:0000313" key="11">
    <source>
        <dbReference type="EMBL" id="QDP98730.1"/>
    </source>
</evidence>
<dbReference type="GO" id="GO:0008902">
    <property type="term" value="F:hydroxymethylpyrimidine kinase activity"/>
    <property type="evidence" value="ECO:0007669"/>
    <property type="project" value="UniProtKB-EC"/>
</dbReference>
<dbReference type="GO" id="GO:0005524">
    <property type="term" value="F:ATP binding"/>
    <property type="evidence" value="ECO:0007669"/>
    <property type="project" value="UniProtKB-KW"/>
</dbReference>
<dbReference type="OrthoDB" id="34166at2"/>
<dbReference type="InterPro" id="IPR013749">
    <property type="entry name" value="PM/HMP-P_kinase-1"/>
</dbReference>
<protein>
    <submittedName>
        <fullName evidence="11">Bifunctional hydroxymethylpyrimidine kinase/phosphomethylpyrimidine kinase</fullName>
        <ecNumber evidence="11">2.7.1.49</ecNumber>
        <ecNumber evidence="11">2.7.4.7</ecNumber>
    </submittedName>
</protein>
<keyword evidence="5 11" id="KW-0808">Transferase</keyword>
<comment type="catalytic activity">
    <reaction evidence="2">
        <text>4-amino-2-methyl-5-(phosphooxymethyl)pyrimidine + ATP = 4-amino-2-methyl-5-(diphosphooxymethyl)pyrimidine + ADP</text>
        <dbReference type="Rhea" id="RHEA:19893"/>
        <dbReference type="ChEBI" id="CHEBI:30616"/>
        <dbReference type="ChEBI" id="CHEBI:57841"/>
        <dbReference type="ChEBI" id="CHEBI:58354"/>
        <dbReference type="ChEBI" id="CHEBI:456216"/>
        <dbReference type="EC" id="2.7.4.7"/>
    </reaction>
</comment>
<keyword evidence="9" id="KW-0784">Thiamine biosynthesis</keyword>
<dbReference type="GO" id="GO:0009229">
    <property type="term" value="P:thiamine diphosphate biosynthetic process"/>
    <property type="evidence" value="ECO:0007669"/>
    <property type="project" value="UniProtKB-UniPathway"/>
</dbReference>
<dbReference type="Proteomes" id="UP000319263">
    <property type="component" value="Chromosome"/>
</dbReference>
<keyword evidence="8" id="KW-0067">ATP-binding</keyword>
<sequence length="264" mass="26761">MLSIAGSDPSGGAGIQADLKTATALGVYGAAAITSLTVQNTRGVTGIHPVPAGFVADQIVAVLTDLEVAAIKIGMLATAEIAAAVAEVLRARPGPAIVLDPVVIATSGDRLVTPEVTAVIKDELLTLATVITPNLPETGTLLDHEPPTTVAEMSLAAQELRTQGSAAALVKGGHLGRSETITDVLADADGVINFSGPYVPTANTHGTGCTLSSAIASELASGRRLRPAVEAAKNYLTGALRAGADRRIGSGSGPVDHLWREQSR</sequence>
<dbReference type="InterPro" id="IPR029056">
    <property type="entry name" value="Ribokinase-like"/>
</dbReference>
<evidence type="ECO:0000256" key="2">
    <source>
        <dbReference type="ARBA" id="ARBA00000565"/>
    </source>
</evidence>
<dbReference type="SUPFAM" id="SSF53613">
    <property type="entry name" value="Ribokinase-like"/>
    <property type="match status" value="1"/>
</dbReference>
<dbReference type="NCBIfam" id="TIGR00097">
    <property type="entry name" value="HMP-P_kinase"/>
    <property type="match status" value="1"/>
</dbReference>
<comment type="function">
    <text evidence="3">Catalyzes the phosphorylation of hydroxymethylpyrimidine phosphate (HMP-P) to HMP-PP, and of HMP to HMP-P.</text>
</comment>
<dbReference type="UniPathway" id="UPA00060">
    <property type="reaction ID" value="UER00138"/>
</dbReference>
<keyword evidence="6" id="KW-0547">Nucleotide-binding</keyword>
<dbReference type="KEGG" id="mik:FOE78_10690"/>
<comment type="catalytic activity">
    <reaction evidence="1">
        <text>4-amino-5-hydroxymethyl-2-methylpyrimidine + ATP = 4-amino-2-methyl-5-(phosphooxymethyl)pyrimidine + ADP + H(+)</text>
        <dbReference type="Rhea" id="RHEA:23096"/>
        <dbReference type="ChEBI" id="CHEBI:15378"/>
        <dbReference type="ChEBI" id="CHEBI:16892"/>
        <dbReference type="ChEBI" id="CHEBI:30616"/>
        <dbReference type="ChEBI" id="CHEBI:58354"/>
        <dbReference type="ChEBI" id="CHEBI:456216"/>
        <dbReference type="EC" id="2.7.1.49"/>
    </reaction>
</comment>
<dbReference type="InterPro" id="IPR004399">
    <property type="entry name" value="HMP/HMP-P_kinase_dom"/>
</dbReference>
<feature type="domain" description="Pyridoxamine kinase/Phosphomethylpyrimidine kinase" evidence="10">
    <location>
        <begin position="8"/>
        <end position="256"/>
    </location>
</feature>
<dbReference type="FunFam" id="3.40.1190.20:FF:000003">
    <property type="entry name" value="Phosphomethylpyrimidine kinase ThiD"/>
    <property type="match status" value="1"/>
</dbReference>
<evidence type="ECO:0000256" key="5">
    <source>
        <dbReference type="ARBA" id="ARBA00022679"/>
    </source>
</evidence>
<dbReference type="PANTHER" id="PTHR20858:SF17">
    <property type="entry name" value="HYDROXYMETHYLPYRIMIDINE_PHOSPHOMETHYLPYRIMIDINE KINASE THI20-RELATED"/>
    <property type="match status" value="1"/>
</dbReference>
<dbReference type="Gene3D" id="3.40.1190.20">
    <property type="match status" value="1"/>
</dbReference>
<gene>
    <name evidence="11" type="primary">thiD</name>
    <name evidence="11" type="ORF">FOE78_10690</name>
</gene>
<dbReference type="EMBL" id="CP041692">
    <property type="protein sequence ID" value="QDP98730.1"/>
    <property type="molecule type" value="Genomic_DNA"/>
</dbReference>
<evidence type="ECO:0000256" key="4">
    <source>
        <dbReference type="ARBA" id="ARBA00004769"/>
    </source>
</evidence>
<reference evidence="11 12" key="1">
    <citation type="submission" date="2019-07" db="EMBL/GenBank/DDBJ databases">
        <title>Microlunatus dokdonensis sp. nov. isolated from the rhizospheric soil of the wild plant Elymus tsukushiensis.</title>
        <authorList>
            <person name="Ghim S.-Y."/>
            <person name="Hwang Y.-J."/>
            <person name="Son J.-S."/>
            <person name="Shin J.-H."/>
        </authorList>
    </citation>
    <scope>NUCLEOTIDE SEQUENCE [LARGE SCALE GENOMIC DNA]</scope>
    <source>
        <strain evidence="11 12">KUDC0627</strain>
    </source>
</reference>
<dbReference type="GO" id="GO:0008972">
    <property type="term" value="F:phosphomethylpyrimidine kinase activity"/>
    <property type="evidence" value="ECO:0007669"/>
    <property type="project" value="UniProtKB-EC"/>
</dbReference>
<dbReference type="EC" id="2.7.4.7" evidence="11"/>
<accession>A0A516Q5K2</accession>
<keyword evidence="7 11" id="KW-0418">Kinase</keyword>
<evidence type="ECO:0000256" key="3">
    <source>
        <dbReference type="ARBA" id="ARBA00003848"/>
    </source>
</evidence>
<keyword evidence="12" id="KW-1185">Reference proteome</keyword>
<evidence type="ECO:0000259" key="10">
    <source>
        <dbReference type="Pfam" id="PF08543"/>
    </source>
</evidence>
<name>A0A516Q5K2_9ACTN</name>
<dbReference type="CDD" id="cd01169">
    <property type="entry name" value="HMPP_kinase"/>
    <property type="match status" value="1"/>
</dbReference>
<evidence type="ECO:0000256" key="8">
    <source>
        <dbReference type="ARBA" id="ARBA00022840"/>
    </source>
</evidence>
<evidence type="ECO:0000313" key="12">
    <source>
        <dbReference type="Proteomes" id="UP000319263"/>
    </source>
</evidence>
<organism evidence="11 12">
    <name type="scientific">Microlunatus elymi</name>
    <dbReference type="NCBI Taxonomy" id="2596828"/>
    <lineage>
        <taxon>Bacteria</taxon>
        <taxon>Bacillati</taxon>
        <taxon>Actinomycetota</taxon>
        <taxon>Actinomycetes</taxon>
        <taxon>Propionibacteriales</taxon>
        <taxon>Propionibacteriaceae</taxon>
        <taxon>Microlunatus</taxon>
    </lineage>
</organism>